<accession>A0A5S6Q6B9</accession>
<protein>
    <submittedName>
        <fullName evidence="2">Uncharacterized protein</fullName>
    </submittedName>
</protein>
<evidence type="ECO:0000313" key="1">
    <source>
        <dbReference type="Proteomes" id="UP000046395"/>
    </source>
</evidence>
<evidence type="ECO:0000313" key="2">
    <source>
        <dbReference type="WBParaSite" id="TMUE_1000002723.1"/>
    </source>
</evidence>
<sequence length="132" mass="14596">MEWTGEEDDVPPTKGDVVHLITVRGDDWRSKLNCMDSTTWLIAAAVGLFSAAAGQDDQSVKAARFMKALTRRCTLEALCGKEAFSLCAQTSLLFLHFGENCHVLFRFLSKVVALSTLDKVNADKPRLVHVLQ</sequence>
<keyword evidence="1" id="KW-1185">Reference proteome</keyword>
<proteinExistence type="predicted"/>
<dbReference type="WBParaSite" id="TMUE_1000002723.1">
    <property type="protein sequence ID" value="TMUE_1000002723.1"/>
    <property type="gene ID" value="WBGene00295227"/>
</dbReference>
<dbReference type="AlphaFoldDB" id="A0A5S6Q6B9"/>
<dbReference type="Proteomes" id="UP000046395">
    <property type="component" value="Unassembled WGS sequence"/>
</dbReference>
<name>A0A5S6Q6B9_TRIMR</name>
<organism evidence="1 2">
    <name type="scientific">Trichuris muris</name>
    <name type="common">Mouse whipworm</name>
    <dbReference type="NCBI Taxonomy" id="70415"/>
    <lineage>
        <taxon>Eukaryota</taxon>
        <taxon>Metazoa</taxon>
        <taxon>Ecdysozoa</taxon>
        <taxon>Nematoda</taxon>
        <taxon>Enoplea</taxon>
        <taxon>Dorylaimia</taxon>
        <taxon>Trichinellida</taxon>
        <taxon>Trichuridae</taxon>
        <taxon>Trichuris</taxon>
    </lineage>
</organism>
<reference evidence="2" key="1">
    <citation type="submission" date="2019-12" db="UniProtKB">
        <authorList>
            <consortium name="WormBaseParasite"/>
        </authorList>
    </citation>
    <scope>IDENTIFICATION</scope>
</reference>